<dbReference type="GeneID" id="39586340"/>
<protein>
    <submittedName>
        <fullName evidence="2">Uncharacterized protein</fullName>
    </submittedName>
</protein>
<feature type="compositionally biased region" description="Polar residues" evidence="1">
    <location>
        <begin position="101"/>
        <end position="120"/>
    </location>
</feature>
<feature type="region of interest" description="Disordered" evidence="1">
    <location>
        <begin position="26"/>
        <end position="78"/>
    </location>
</feature>
<dbReference type="RefSeq" id="XP_028474023.1">
    <property type="nucleotide sequence ID" value="XM_028617560.1"/>
</dbReference>
<gene>
    <name evidence="2" type="ORF">EHS24_001797</name>
</gene>
<feature type="compositionally biased region" description="Acidic residues" evidence="1">
    <location>
        <begin position="122"/>
        <end position="142"/>
    </location>
</feature>
<reference evidence="2 3" key="1">
    <citation type="submission" date="2018-11" db="EMBL/GenBank/DDBJ databases">
        <title>Genome sequence of Apiotrichum porosum DSM 27194.</title>
        <authorList>
            <person name="Aliyu H."/>
            <person name="Gorte O."/>
            <person name="Ochsenreither K."/>
        </authorList>
    </citation>
    <scope>NUCLEOTIDE SEQUENCE [LARGE SCALE GENOMIC DNA]</scope>
    <source>
        <strain evidence="2 3">DSM 27194</strain>
    </source>
</reference>
<dbReference type="Proteomes" id="UP000279236">
    <property type="component" value="Unassembled WGS sequence"/>
</dbReference>
<sequence length="222" mass="24315">MSLLRSVSTISVSDFAALVDAAPLSTCPRSASPELRGAPLRRMSKAPSNPILRTNTPPLARKRSVSNLGAYEDDDNSDCDNEYCDADDRYPGHVCLERCTGSPTPRSHASGSATPSLSYASSDDDDESVQDEDEPGDDEDDGIIWFGRREPPSPERVTLFYAWVGHSLTQETTRSALLTQRTHHLWTRLALLWRLRRHRSMKSGPSIGPSFGAAAATTARVK</sequence>
<comment type="caution">
    <text evidence="2">The sequence shown here is derived from an EMBL/GenBank/DDBJ whole genome shotgun (WGS) entry which is preliminary data.</text>
</comment>
<evidence type="ECO:0000313" key="3">
    <source>
        <dbReference type="Proteomes" id="UP000279236"/>
    </source>
</evidence>
<accession>A0A427XJ47</accession>
<evidence type="ECO:0000256" key="1">
    <source>
        <dbReference type="SAM" id="MobiDB-lite"/>
    </source>
</evidence>
<name>A0A427XJ47_9TREE</name>
<feature type="region of interest" description="Disordered" evidence="1">
    <location>
        <begin position="101"/>
        <end position="148"/>
    </location>
</feature>
<keyword evidence="3" id="KW-1185">Reference proteome</keyword>
<dbReference type="AlphaFoldDB" id="A0A427XJ47"/>
<organism evidence="2 3">
    <name type="scientific">Apiotrichum porosum</name>
    <dbReference type="NCBI Taxonomy" id="105984"/>
    <lineage>
        <taxon>Eukaryota</taxon>
        <taxon>Fungi</taxon>
        <taxon>Dikarya</taxon>
        <taxon>Basidiomycota</taxon>
        <taxon>Agaricomycotina</taxon>
        <taxon>Tremellomycetes</taxon>
        <taxon>Trichosporonales</taxon>
        <taxon>Trichosporonaceae</taxon>
        <taxon>Apiotrichum</taxon>
    </lineage>
</organism>
<dbReference type="EMBL" id="RSCE01000011">
    <property type="protein sequence ID" value="RSH78876.1"/>
    <property type="molecule type" value="Genomic_DNA"/>
</dbReference>
<proteinExistence type="predicted"/>
<evidence type="ECO:0000313" key="2">
    <source>
        <dbReference type="EMBL" id="RSH78876.1"/>
    </source>
</evidence>